<dbReference type="Gene3D" id="3.10.180.10">
    <property type="entry name" value="2,3-Dihydroxybiphenyl 1,2-Dioxygenase, domain 1"/>
    <property type="match status" value="2"/>
</dbReference>
<dbReference type="EMBL" id="MCIF01000002">
    <property type="protein sequence ID" value="RAQ94164.1"/>
    <property type="molecule type" value="Genomic_DNA"/>
</dbReference>
<reference evidence="9 10" key="1">
    <citation type="submission" date="2016-08" db="EMBL/GenBank/DDBJ databases">
        <title>Analysis of Carbohydrate Active Enzymes in Thermogemmatispora T81 Reveals Carbohydrate Degradation Ability.</title>
        <authorList>
            <person name="Tomazini A."/>
            <person name="Lal S."/>
            <person name="Stott M."/>
            <person name="Henrissat B."/>
            <person name="Polikarpov I."/>
            <person name="Sparling R."/>
            <person name="Levin D.B."/>
        </authorList>
    </citation>
    <scope>NUCLEOTIDE SEQUENCE [LARGE SCALE GENOMIC DNA]</scope>
    <source>
        <strain evidence="9 10">T81</strain>
    </source>
</reference>
<evidence type="ECO:0000256" key="5">
    <source>
        <dbReference type="ARBA" id="ARBA00022797"/>
    </source>
</evidence>
<evidence type="ECO:0000256" key="6">
    <source>
        <dbReference type="ARBA" id="ARBA00022964"/>
    </source>
</evidence>
<dbReference type="InterPro" id="IPR050383">
    <property type="entry name" value="GlyoxalaseI/FosfomycinResist"/>
</dbReference>
<keyword evidence="6" id="KW-0223">Dioxygenase</keyword>
<dbReference type="PANTHER" id="PTHR21366">
    <property type="entry name" value="GLYOXALASE FAMILY PROTEIN"/>
    <property type="match status" value="1"/>
</dbReference>
<evidence type="ECO:0000313" key="9">
    <source>
        <dbReference type="EMBL" id="RAQ94164.1"/>
    </source>
</evidence>
<evidence type="ECO:0000256" key="7">
    <source>
        <dbReference type="ARBA" id="ARBA00023002"/>
    </source>
</evidence>
<dbReference type="Proteomes" id="UP000248706">
    <property type="component" value="Unassembled WGS sequence"/>
</dbReference>
<dbReference type="GO" id="GO:0046872">
    <property type="term" value="F:metal ion binding"/>
    <property type="evidence" value="ECO:0007669"/>
    <property type="project" value="UniProtKB-KW"/>
</dbReference>
<proteinExistence type="inferred from homology"/>
<dbReference type="GO" id="GO:0051213">
    <property type="term" value="F:dioxygenase activity"/>
    <property type="evidence" value="ECO:0007669"/>
    <property type="project" value="UniProtKB-KW"/>
</dbReference>
<evidence type="ECO:0000259" key="8">
    <source>
        <dbReference type="PROSITE" id="PS51819"/>
    </source>
</evidence>
<organism evidence="9 10">
    <name type="scientific">Thermogemmatispora tikiterensis</name>
    <dbReference type="NCBI Taxonomy" id="1825093"/>
    <lineage>
        <taxon>Bacteria</taxon>
        <taxon>Bacillati</taxon>
        <taxon>Chloroflexota</taxon>
        <taxon>Ktedonobacteria</taxon>
        <taxon>Thermogemmatisporales</taxon>
        <taxon>Thermogemmatisporaceae</taxon>
        <taxon>Thermogemmatispora</taxon>
    </lineage>
</organism>
<dbReference type="InterPro" id="IPR004360">
    <property type="entry name" value="Glyas_Fos-R_dOase_dom"/>
</dbReference>
<evidence type="ECO:0000256" key="2">
    <source>
        <dbReference type="ARBA" id="ARBA00011881"/>
    </source>
</evidence>
<feature type="domain" description="VOC" evidence="8">
    <location>
        <begin position="156"/>
        <end position="284"/>
    </location>
</feature>
<dbReference type="OrthoDB" id="317332at2"/>
<comment type="similarity">
    <text evidence="1">Belongs to the extradiol ring-cleavage dioxygenase family.</text>
</comment>
<keyword evidence="7" id="KW-0560">Oxidoreductase</keyword>
<comment type="caution">
    <text evidence="9">The sequence shown here is derived from an EMBL/GenBank/DDBJ whole genome shotgun (WGS) entry which is preliminary data.</text>
</comment>
<dbReference type="AlphaFoldDB" id="A0A328VFS2"/>
<name>A0A328VFS2_9CHLR</name>
<feature type="domain" description="VOC" evidence="8">
    <location>
        <begin position="11"/>
        <end position="126"/>
    </location>
</feature>
<keyword evidence="10" id="KW-1185">Reference proteome</keyword>
<dbReference type="Pfam" id="PF22247">
    <property type="entry name" value="Diox-like_N"/>
    <property type="match status" value="1"/>
</dbReference>
<dbReference type="SUPFAM" id="SSF54593">
    <property type="entry name" value="Glyoxalase/Bleomycin resistance protein/Dihydroxybiphenyl dioxygenase"/>
    <property type="match status" value="1"/>
</dbReference>
<comment type="subunit">
    <text evidence="2">Homotetramer.</text>
</comment>
<evidence type="ECO:0000256" key="4">
    <source>
        <dbReference type="ARBA" id="ARBA00022737"/>
    </source>
</evidence>
<accession>A0A328VFS2</accession>
<dbReference type="InterPro" id="IPR054560">
    <property type="entry name" value="XylE-like_N"/>
</dbReference>
<evidence type="ECO:0000313" key="10">
    <source>
        <dbReference type="Proteomes" id="UP000248706"/>
    </source>
</evidence>
<dbReference type="InterPro" id="IPR037523">
    <property type="entry name" value="VOC_core"/>
</dbReference>
<dbReference type="InterPro" id="IPR029068">
    <property type="entry name" value="Glyas_Bleomycin-R_OHBP_Dase"/>
</dbReference>
<protein>
    <recommendedName>
        <fullName evidence="8">VOC domain-containing protein</fullName>
    </recommendedName>
</protein>
<sequence>MSYAHRQGIAKLGHIHLVTPDLDKSLWFWSEIVGLEEIARSENEVYLRAYGEWEHHSLVLSKGEQARVDHVAWRTERSEDVDAYQRLLEEQGISCQVVRPGDELGQGRALRFQVPHAGHTYELYFDIEKPQAPPETRSTMKNMPHKAWRKGISPVRIDHVNLQTTHQTVSQGIQFHLDMLGFRLREHIRLQGPGTIYAWMSVTPLVHDVALGVVFEPPADPVPARLHHVAYWLDSWQDVLRANDILAEHNIKIDLGPGRHGISRAFFTYVRDPGSGHRLEIFSGSYLIFDPDWQSIEWTEEDYIDGLIWWGEQRPINQMGSMALTTPA</sequence>
<evidence type="ECO:0000256" key="1">
    <source>
        <dbReference type="ARBA" id="ARBA00008784"/>
    </source>
</evidence>
<dbReference type="Pfam" id="PF00903">
    <property type="entry name" value="Glyoxalase"/>
    <property type="match status" value="1"/>
</dbReference>
<keyword evidence="3" id="KW-0479">Metal-binding</keyword>
<keyword evidence="5" id="KW-0058">Aromatic hydrocarbons catabolism</keyword>
<dbReference type="PROSITE" id="PS51819">
    <property type="entry name" value="VOC"/>
    <property type="match status" value="2"/>
</dbReference>
<dbReference type="RefSeq" id="WP_112425847.1">
    <property type="nucleotide sequence ID" value="NZ_MCIF01000002.1"/>
</dbReference>
<evidence type="ECO:0000256" key="3">
    <source>
        <dbReference type="ARBA" id="ARBA00022723"/>
    </source>
</evidence>
<gene>
    <name evidence="9" type="ORF">A4R35_01375</name>
</gene>
<keyword evidence="4" id="KW-0677">Repeat</keyword>